<evidence type="ECO:0000256" key="9">
    <source>
        <dbReference type="ARBA" id="ARBA00023012"/>
    </source>
</evidence>
<dbReference type="SMART" id="SM00387">
    <property type="entry name" value="HATPase_c"/>
    <property type="match status" value="1"/>
</dbReference>
<evidence type="ECO:0000256" key="10">
    <source>
        <dbReference type="ARBA" id="ARBA00023136"/>
    </source>
</evidence>
<accession>A0ABU5RH44</accession>
<dbReference type="InterPro" id="IPR003660">
    <property type="entry name" value="HAMP_dom"/>
</dbReference>
<keyword evidence="10 11" id="KW-0472">Membrane</keyword>
<evidence type="ECO:0000313" key="15">
    <source>
        <dbReference type="Proteomes" id="UP001304298"/>
    </source>
</evidence>
<evidence type="ECO:0000256" key="11">
    <source>
        <dbReference type="SAM" id="Phobius"/>
    </source>
</evidence>
<keyword evidence="9" id="KW-0902">Two-component regulatory system</keyword>
<keyword evidence="5" id="KW-0808">Transferase</keyword>
<dbReference type="RefSeq" id="WP_323334210.1">
    <property type="nucleotide sequence ID" value="NZ_JAYFSI010000012.1"/>
</dbReference>
<evidence type="ECO:0000256" key="6">
    <source>
        <dbReference type="ARBA" id="ARBA00022692"/>
    </source>
</evidence>
<feature type="transmembrane region" description="Helical" evidence="11">
    <location>
        <begin position="141"/>
        <end position="167"/>
    </location>
</feature>
<gene>
    <name evidence="14" type="ORF">VA596_39070</name>
</gene>
<keyword evidence="7 14" id="KW-0418">Kinase</keyword>
<dbReference type="Pfam" id="PF00672">
    <property type="entry name" value="HAMP"/>
    <property type="match status" value="1"/>
</dbReference>
<keyword evidence="15" id="KW-1185">Reference proteome</keyword>
<dbReference type="PROSITE" id="PS50885">
    <property type="entry name" value="HAMP"/>
    <property type="match status" value="1"/>
</dbReference>
<evidence type="ECO:0000313" key="14">
    <source>
        <dbReference type="EMBL" id="MEA5365582.1"/>
    </source>
</evidence>
<keyword evidence="6 11" id="KW-0812">Transmembrane</keyword>
<dbReference type="PROSITE" id="PS50109">
    <property type="entry name" value="HIS_KIN"/>
    <property type="match status" value="1"/>
</dbReference>
<dbReference type="InterPro" id="IPR003594">
    <property type="entry name" value="HATPase_dom"/>
</dbReference>
<feature type="domain" description="HAMP" evidence="13">
    <location>
        <begin position="172"/>
        <end position="224"/>
    </location>
</feature>
<dbReference type="PANTHER" id="PTHR45436">
    <property type="entry name" value="SENSOR HISTIDINE KINASE YKOH"/>
    <property type="match status" value="1"/>
</dbReference>
<dbReference type="GO" id="GO:0016301">
    <property type="term" value="F:kinase activity"/>
    <property type="evidence" value="ECO:0007669"/>
    <property type="project" value="UniProtKB-KW"/>
</dbReference>
<sequence length="427" mass="44477">MRRRIISLTVLAALVATVLFALPLGVAVMRYYRDDTTSDLERAADAAALAVTHQLTAGLPPVVPPLDGDEAEGTVGVYAPDGRLLAGQGPAVGGAIEREAARATQDVVTGRQGDELVLAVPVVNGARAIGVVRAALPVSDLYLRIGLTWLTMAALAVAAIGASWLMARRSTNRLVRPLEELAAAAERLGDGDFTARGPRAGIAEIDQVGEALDATATRIGETLERERAFSAEASHQLRTPLTGLRLQLEAALETPGSDPHAAIRAGIASADRLERTIEDLLALGRERRAPRAELALDVLLEEVRQAGEALLAPHGRKMRITREDPPPARAAAAAVRQVLGVLLDNAATHGRGTVTVLARDAGDALAIDVADEGPGLGETDPFATATGGHGIGLRLARSLAEAEGGRLRLSLPSPPTFTLLLPAATPP</sequence>
<comment type="catalytic activity">
    <reaction evidence="1">
        <text>ATP + protein L-histidine = ADP + protein N-phospho-L-histidine.</text>
        <dbReference type="EC" id="2.7.13.3"/>
    </reaction>
</comment>
<dbReference type="PANTHER" id="PTHR45436:SF5">
    <property type="entry name" value="SENSOR HISTIDINE KINASE TRCS"/>
    <property type="match status" value="1"/>
</dbReference>
<dbReference type="InterPro" id="IPR050428">
    <property type="entry name" value="TCS_sensor_his_kinase"/>
</dbReference>
<dbReference type="PRINTS" id="PR00344">
    <property type="entry name" value="BCTRLSENSOR"/>
</dbReference>
<evidence type="ECO:0000256" key="7">
    <source>
        <dbReference type="ARBA" id="ARBA00022777"/>
    </source>
</evidence>
<dbReference type="Pfam" id="PF00512">
    <property type="entry name" value="HisKA"/>
    <property type="match status" value="1"/>
</dbReference>
<dbReference type="InterPro" id="IPR036097">
    <property type="entry name" value="HisK_dim/P_sf"/>
</dbReference>
<evidence type="ECO:0000256" key="8">
    <source>
        <dbReference type="ARBA" id="ARBA00022989"/>
    </source>
</evidence>
<reference evidence="14 15" key="1">
    <citation type="submission" date="2023-12" db="EMBL/GenBank/DDBJ databases">
        <title>Amycolatopsis sp. V23-08.</title>
        <authorList>
            <person name="Somphong A."/>
        </authorList>
    </citation>
    <scope>NUCLEOTIDE SEQUENCE [LARGE SCALE GENOMIC DNA]</scope>
    <source>
        <strain evidence="14 15">V23-08</strain>
    </source>
</reference>
<dbReference type="Gene3D" id="1.10.287.130">
    <property type="match status" value="1"/>
</dbReference>
<name>A0ABU5RH44_9PSEU</name>
<keyword evidence="4" id="KW-0597">Phosphoprotein</keyword>
<comment type="subcellular location">
    <subcellularLocation>
        <location evidence="2">Cell membrane</location>
    </subcellularLocation>
</comment>
<dbReference type="InterPro" id="IPR005467">
    <property type="entry name" value="His_kinase_dom"/>
</dbReference>
<evidence type="ECO:0000256" key="3">
    <source>
        <dbReference type="ARBA" id="ARBA00012438"/>
    </source>
</evidence>
<evidence type="ECO:0000259" key="12">
    <source>
        <dbReference type="PROSITE" id="PS50109"/>
    </source>
</evidence>
<dbReference type="EC" id="2.7.13.3" evidence="3"/>
<dbReference type="EMBL" id="JAYFSI010000012">
    <property type="protein sequence ID" value="MEA5365582.1"/>
    <property type="molecule type" value="Genomic_DNA"/>
</dbReference>
<organism evidence="14 15">
    <name type="scientific">Amycolatopsis heterodermiae</name>
    <dbReference type="NCBI Taxonomy" id="3110235"/>
    <lineage>
        <taxon>Bacteria</taxon>
        <taxon>Bacillati</taxon>
        <taxon>Actinomycetota</taxon>
        <taxon>Actinomycetes</taxon>
        <taxon>Pseudonocardiales</taxon>
        <taxon>Pseudonocardiaceae</taxon>
        <taxon>Amycolatopsis</taxon>
    </lineage>
</organism>
<dbReference type="CDD" id="cd00082">
    <property type="entry name" value="HisKA"/>
    <property type="match status" value="1"/>
</dbReference>
<dbReference type="InterPro" id="IPR036890">
    <property type="entry name" value="HATPase_C_sf"/>
</dbReference>
<dbReference type="SUPFAM" id="SSF158472">
    <property type="entry name" value="HAMP domain-like"/>
    <property type="match status" value="1"/>
</dbReference>
<evidence type="ECO:0000256" key="4">
    <source>
        <dbReference type="ARBA" id="ARBA00022553"/>
    </source>
</evidence>
<evidence type="ECO:0000259" key="13">
    <source>
        <dbReference type="PROSITE" id="PS50885"/>
    </source>
</evidence>
<comment type="caution">
    <text evidence="14">The sequence shown here is derived from an EMBL/GenBank/DDBJ whole genome shotgun (WGS) entry which is preliminary data.</text>
</comment>
<feature type="domain" description="Histidine kinase" evidence="12">
    <location>
        <begin position="232"/>
        <end position="425"/>
    </location>
</feature>
<keyword evidence="8 11" id="KW-1133">Transmembrane helix</keyword>
<dbReference type="CDD" id="cd06225">
    <property type="entry name" value="HAMP"/>
    <property type="match status" value="1"/>
</dbReference>
<proteinExistence type="predicted"/>
<dbReference type="Gene3D" id="6.10.340.10">
    <property type="match status" value="1"/>
</dbReference>
<dbReference type="SUPFAM" id="SSF55874">
    <property type="entry name" value="ATPase domain of HSP90 chaperone/DNA topoisomerase II/histidine kinase"/>
    <property type="match status" value="1"/>
</dbReference>
<dbReference type="InterPro" id="IPR003661">
    <property type="entry name" value="HisK_dim/P_dom"/>
</dbReference>
<dbReference type="Gene3D" id="3.30.565.10">
    <property type="entry name" value="Histidine kinase-like ATPase, C-terminal domain"/>
    <property type="match status" value="1"/>
</dbReference>
<dbReference type="SMART" id="SM00388">
    <property type="entry name" value="HisKA"/>
    <property type="match status" value="1"/>
</dbReference>
<dbReference type="SUPFAM" id="SSF47384">
    <property type="entry name" value="Homodimeric domain of signal transducing histidine kinase"/>
    <property type="match status" value="1"/>
</dbReference>
<evidence type="ECO:0000256" key="2">
    <source>
        <dbReference type="ARBA" id="ARBA00004236"/>
    </source>
</evidence>
<dbReference type="Pfam" id="PF02518">
    <property type="entry name" value="HATPase_c"/>
    <property type="match status" value="1"/>
</dbReference>
<evidence type="ECO:0000256" key="1">
    <source>
        <dbReference type="ARBA" id="ARBA00000085"/>
    </source>
</evidence>
<dbReference type="Proteomes" id="UP001304298">
    <property type="component" value="Unassembled WGS sequence"/>
</dbReference>
<dbReference type="InterPro" id="IPR004358">
    <property type="entry name" value="Sig_transdc_His_kin-like_C"/>
</dbReference>
<protein>
    <recommendedName>
        <fullName evidence="3">histidine kinase</fullName>
        <ecNumber evidence="3">2.7.13.3</ecNumber>
    </recommendedName>
</protein>
<evidence type="ECO:0000256" key="5">
    <source>
        <dbReference type="ARBA" id="ARBA00022679"/>
    </source>
</evidence>
<dbReference type="SMART" id="SM00304">
    <property type="entry name" value="HAMP"/>
    <property type="match status" value="1"/>
</dbReference>